<protein>
    <submittedName>
        <fullName evidence="7">Heme biosynthesis protein HemY</fullName>
    </submittedName>
</protein>
<comment type="subcellular location">
    <subcellularLocation>
        <location evidence="1">Membrane</location>
    </subcellularLocation>
</comment>
<name>A0AA41QRF4_9HYPH</name>
<dbReference type="InterPro" id="IPR011990">
    <property type="entry name" value="TPR-like_helical_dom_sf"/>
</dbReference>
<dbReference type="Pfam" id="PF07219">
    <property type="entry name" value="HemY_N"/>
    <property type="match status" value="1"/>
</dbReference>
<feature type="domain" description="HemY N-terminal" evidence="6">
    <location>
        <begin position="26"/>
        <end position="130"/>
    </location>
</feature>
<keyword evidence="8" id="KW-1185">Reference proteome</keyword>
<keyword evidence="2 5" id="KW-0812">Transmembrane</keyword>
<dbReference type="AlphaFoldDB" id="A0AA41QRF4"/>
<keyword evidence="3 5" id="KW-1133">Transmembrane helix</keyword>
<proteinExistence type="predicted"/>
<dbReference type="PIRSF" id="PIRSF031802">
    <property type="entry name" value="UCP031802"/>
    <property type="match status" value="1"/>
</dbReference>
<sequence length="451" mass="48289">MIRLASWIIGSLLVAAAIAWIVSLPGTMSLEAGGYRMQPRLGTAIFVVIVVIVLVIAIWAIIRRIIGAPASFSKASRQRRKDQGVEALSEGFIALQAGDPVRARSLARDAQARLPDNQAAKLLEARADLALGDMSAAREHYRALIANQRTAVAALSGLYEQAQAQGRKDAALTFARKAAALSPAPEWASSAVFDDLTANGKWAEALAMVMAHPSRNREERAHLRRRQAVLETAMAREDETRDPQGALSHALSALKLLPDFVPAALIAARIEANRGETRKAMSLLRRVYRATGHPDAAGLYGNIVHGASAVERLKRVRELIDLPPASRAAALVLARAAVDAFDWSLARNALANYASSEPSQAVCLLMAEIEEGQNGDQGKAREWLARAVRAPRDPVWTADGVTSDEWEPVSPITGKLDAFEWKVPVSAVATRAVEAAPPATEPVPGPALPGA</sequence>
<dbReference type="InterPro" id="IPR010817">
    <property type="entry name" value="HemY_N"/>
</dbReference>
<evidence type="ECO:0000313" key="7">
    <source>
        <dbReference type="EMBL" id="MCI0128256.1"/>
    </source>
</evidence>
<dbReference type="GO" id="GO:0016020">
    <property type="term" value="C:membrane"/>
    <property type="evidence" value="ECO:0007669"/>
    <property type="project" value="UniProtKB-SubCell"/>
</dbReference>
<dbReference type="InterPro" id="IPR016982">
    <property type="entry name" value="Mms48"/>
</dbReference>
<dbReference type="EMBL" id="JALAZD010000002">
    <property type="protein sequence ID" value="MCI0128256.1"/>
    <property type="molecule type" value="Genomic_DNA"/>
</dbReference>
<dbReference type="RefSeq" id="WP_281736480.1">
    <property type="nucleotide sequence ID" value="NZ_JAKETQ010000002.1"/>
</dbReference>
<keyword evidence="4 5" id="KW-0472">Membrane</keyword>
<evidence type="ECO:0000256" key="3">
    <source>
        <dbReference type="ARBA" id="ARBA00022989"/>
    </source>
</evidence>
<dbReference type="SUPFAM" id="SSF48452">
    <property type="entry name" value="TPR-like"/>
    <property type="match status" value="1"/>
</dbReference>
<organism evidence="7 8">
    <name type="scientific">Paradevosia shaoguanensis</name>
    <dbReference type="NCBI Taxonomy" id="1335043"/>
    <lineage>
        <taxon>Bacteria</taxon>
        <taxon>Pseudomonadati</taxon>
        <taxon>Pseudomonadota</taxon>
        <taxon>Alphaproteobacteria</taxon>
        <taxon>Hyphomicrobiales</taxon>
        <taxon>Devosiaceae</taxon>
        <taxon>Paradevosia</taxon>
    </lineage>
</organism>
<dbReference type="Proteomes" id="UP001156140">
    <property type="component" value="Unassembled WGS sequence"/>
</dbReference>
<feature type="transmembrane region" description="Helical" evidence="5">
    <location>
        <begin position="43"/>
        <end position="62"/>
    </location>
</feature>
<evidence type="ECO:0000256" key="5">
    <source>
        <dbReference type="SAM" id="Phobius"/>
    </source>
</evidence>
<evidence type="ECO:0000256" key="1">
    <source>
        <dbReference type="ARBA" id="ARBA00004370"/>
    </source>
</evidence>
<evidence type="ECO:0000256" key="2">
    <source>
        <dbReference type="ARBA" id="ARBA00022692"/>
    </source>
</evidence>
<evidence type="ECO:0000256" key="4">
    <source>
        <dbReference type="ARBA" id="ARBA00023136"/>
    </source>
</evidence>
<dbReference type="Gene3D" id="1.25.40.10">
    <property type="entry name" value="Tetratricopeptide repeat domain"/>
    <property type="match status" value="1"/>
</dbReference>
<evidence type="ECO:0000259" key="6">
    <source>
        <dbReference type="Pfam" id="PF07219"/>
    </source>
</evidence>
<evidence type="ECO:0000313" key="8">
    <source>
        <dbReference type="Proteomes" id="UP001156140"/>
    </source>
</evidence>
<accession>A0AA41QRF4</accession>
<comment type="caution">
    <text evidence="7">The sequence shown here is derived from an EMBL/GenBank/DDBJ whole genome shotgun (WGS) entry which is preliminary data.</text>
</comment>
<reference evidence="7" key="1">
    <citation type="submission" date="2022-03" db="EMBL/GenBank/DDBJ databases">
        <title>The complete genome sequence of a Methyloterrigena soli.</title>
        <authorList>
            <person name="Zi Z."/>
        </authorList>
    </citation>
    <scope>NUCLEOTIDE SEQUENCE</scope>
    <source>
        <strain evidence="7">M48</strain>
    </source>
</reference>
<gene>
    <name evidence="7" type="ORF">ML536_15605</name>
</gene>